<evidence type="ECO:0000256" key="10">
    <source>
        <dbReference type="ARBA" id="ARBA00023069"/>
    </source>
</evidence>
<evidence type="ECO:0000313" key="16">
    <source>
        <dbReference type="Proteomes" id="UP000193380"/>
    </source>
</evidence>
<evidence type="ECO:0000256" key="7">
    <source>
        <dbReference type="ARBA" id="ARBA00022840"/>
    </source>
</evidence>
<dbReference type="EMBL" id="FR904953">
    <property type="protein sequence ID" value="CDQ74168.1"/>
    <property type="molecule type" value="Genomic_DNA"/>
</dbReference>
<evidence type="ECO:0000256" key="5">
    <source>
        <dbReference type="ARBA" id="ARBA00022737"/>
    </source>
</evidence>
<dbReference type="InterPro" id="IPR035699">
    <property type="entry name" value="AAA_6"/>
</dbReference>
<evidence type="ECO:0000256" key="4">
    <source>
        <dbReference type="ARBA" id="ARBA00022701"/>
    </source>
</evidence>
<dbReference type="FunFam" id="1.10.8.710:FF:000003">
    <property type="entry name" value="Dynein axonemal heavy chain 5"/>
    <property type="match status" value="1"/>
</dbReference>
<dbReference type="PaxDb" id="8022-A0A060X3K5"/>
<comment type="subcellular location">
    <subcellularLocation>
        <location evidence="1">Cytoplasm</location>
        <location evidence="1">Cytoskeleton</location>
        <location evidence="1">Cilium axoneme</location>
    </subcellularLocation>
</comment>
<dbReference type="InterPro" id="IPR027417">
    <property type="entry name" value="P-loop_NTPase"/>
</dbReference>
<evidence type="ECO:0000256" key="6">
    <source>
        <dbReference type="ARBA" id="ARBA00022741"/>
    </source>
</evidence>
<keyword evidence="11" id="KW-0505">Motor protein</keyword>
<keyword evidence="12" id="KW-0206">Cytoskeleton</keyword>
<proteinExistence type="inferred from homology"/>
<evidence type="ECO:0000256" key="2">
    <source>
        <dbReference type="ARBA" id="ARBA00008887"/>
    </source>
</evidence>
<evidence type="ECO:0000256" key="3">
    <source>
        <dbReference type="ARBA" id="ARBA00022490"/>
    </source>
</evidence>
<evidence type="ECO:0000256" key="1">
    <source>
        <dbReference type="ARBA" id="ARBA00004430"/>
    </source>
</evidence>
<dbReference type="SUPFAM" id="SSF52540">
    <property type="entry name" value="P-loop containing nucleoside triphosphate hydrolases"/>
    <property type="match status" value="1"/>
</dbReference>
<dbReference type="GO" id="GO:0005524">
    <property type="term" value="F:ATP binding"/>
    <property type="evidence" value="ECO:0007669"/>
    <property type="project" value="UniProtKB-KW"/>
</dbReference>
<keyword evidence="6" id="KW-0547">Nucleotide-binding</keyword>
<dbReference type="GO" id="GO:0051959">
    <property type="term" value="F:dynein light intermediate chain binding"/>
    <property type="evidence" value="ECO:0007669"/>
    <property type="project" value="InterPro"/>
</dbReference>
<feature type="domain" description="Dynein heavy chain hydrolytic ATP-binding dynein motor region" evidence="14">
    <location>
        <begin position="1"/>
        <end position="257"/>
    </location>
</feature>
<keyword evidence="7" id="KW-0067">ATP-binding</keyword>
<dbReference type="STRING" id="8022.A0A060X3K5"/>
<evidence type="ECO:0000256" key="8">
    <source>
        <dbReference type="ARBA" id="ARBA00023017"/>
    </source>
</evidence>
<organism evidence="15 16">
    <name type="scientific">Oncorhynchus mykiss</name>
    <name type="common">Rainbow trout</name>
    <name type="synonym">Salmo gairdneri</name>
    <dbReference type="NCBI Taxonomy" id="8022"/>
    <lineage>
        <taxon>Eukaryota</taxon>
        <taxon>Metazoa</taxon>
        <taxon>Chordata</taxon>
        <taxon>Craniata</taxon>
        <taxon>Vertebrata</taxon>
        <taxon>Euteleostomi</taxon>
        <taxon>Actinopterygii</taxon>
        <taxon>Neopterygii</taxon>
        <taxon>Teleostei</taxon>
        <taxon>Protacanthopterygii</taxon>
        <taxon>Salmoniformes</taxon>
        <taxon>Salmonidae</taxon>
        <taxon>Salmoninae</taxon>
        <taxon>Oncorhynchus</taxon>
    </lineage>
</organism>
<keyword evidence="4" id="KW-0493">Microtubule</keyword>
<evidence type="ECO:0000256" key="9">
    <source>
        <dbReference type="ARBA" id="ARBA00023054"/>
    </source>
</evidence>
<dbReference type="Pfam" id="PF12774">
    <property type="entry name" value="AAA_6"/>
    <property type="match status" value="1"/>
</dbReference>
<protein>
    <recommendedName>
        <fullName evidence="14">Dynein heavy chain hydrolytic ATP-binding dynein motor region domain-containing protein</fullName>
    </recommendedName>
</protein>
<dbReference type="Gene3D" id="3.40.50.300">
    <property type="entry name" value="P-loop containing nucleotide triphosphate hydrolases"/>
    <property type="match status" value="1"/>
</dbReference>
<dbReference type="Gene3D" id="1.10.8.710">
    <property type="match status" value="1"/>
</dbReference>
<dbReference type="InterPro" id="IPR026983">
    <property type="entry name" value="DHC"/>
</dbReference>
<dbReference type="PANTHER" id="PTHR46532:SF11">
    <property type="entry name" value="DYNEIN AXONEMAL HEAVY CHAIN 12"/>
    <property type="match status" value="1"/>
</dbReference>
<evidence type="ECO:0000259" key="14">
    <source>
        <dbReference type="Pfam" id="PF12774"/>
    </source>
</evidence>
<dbReference type="GO" id="GO:0045505">
    <property type="term" value="F:dynein intermediate chain binding"/>
    <property type="evidence" value="ECO:0007669"/>
    <property type="project" value="InterPro"/>
</dbReference>
<dbReference type="InterPro" id="IPR043157">
    <property type="entry name" value="Dynein_AAA1S"/>
</dbReference>
<evidence type="ECO:0000256" key="11">
    <source>
        <dbReference type="ARBA" id="ARBA00023175"/>
    </source>
</evidence>
<evidence type="ECO:0000256" key="13">
    <source>
        <dbReference type="ARBA" id="ARBA00023273"/>
    </source>
</evidence>
<comment type="similarity">
    <text evidence="2">Belongs to the dynein heavy chain family.</text>
</comment>
<evidence type="ECO:0000256" key="12">
    <source>
        <dbReference type="ARBA" id="ARBA00023212"/>
    </source>
</evidence>
<accession>A0A060X3K5</accession>
<keyword evidence="8" id="KW-0243">Dynein</keyword>
<dbReference type="AlphaFoldDB" id="A0A060X3K5"/>
<evidence type="ECO:0000313" key="15">
    <source>
        <dbReference type="EMBL" id="CDQ74168.1"/>
    </source>
</evidence>
<reference evidence="15" key="2">
    <citation type="submission" date="2014-03" db="EMBL/GenBank/DDBJ databases">
        <authorList>
            <person name="Genoscope - CEA"/>
        </authorList>
    </citation>
    <scope>NUCLEOTIDE SEQUENCE</scope>
</reference>
<dbReference type="GO" id="GO:0005874">
    <property type="term" value="C:microtubule"/>
    <property type="evidence" value="ECO:0007669"/>
    <property type="project" value="UniProtKB-KW"/>
</dbReference>
<keyword evidence="13" id="KW-0966">Cell projection</keyword>
<sequence>MGRCLGKYVVVFNCSDQMDFRGLGRIYKGLAQSGSWGCFDEFNRIDLPVLSVAAQQIYIVLSSRKDRKTQFIFTDGDLVSLNPEFGLFITMNPGYAGRQELPENLKVQFRTVSMMVPDRQIIMRVKLASCGFIENVVLAQKFFVLYKLCEEQLTKQVHYDFGLRNILSVLRTLGANKRARPQDTESSIVMRVLRDMNLSKLVDEDEPLFLSLISDLFPGIQLDGSTYAELQVAVANQVELAGLVNHPSWNLKLVQVTLLLLCLVTSAECTGV</sequence>
<dbReference type="Proteomes" id="UP000193380">
    <property type="component" value="Unassembled WGS sequence"/>
</dbReference>
<keyword evidence="10" id="KW-0969">Cilium</keyword>
<gene>
    <name evidence="15" type="ORF">GSONMT00054245001</name>
</gene>
<name>A0A060X3K5_ONCMY</name>
<dbReference type="GO" id="GO:0005858">
    <property type="term" value="C:axonemal dynein complex"/>
    <property type="evidence" value="ECO:0007669"/>
    <property type="project" value="TreeGrafter"/>
</dbReference>
<dbReference type="GO" id="GO:0007018">
    <property type="term" value="P:microtubule-based movement"/>
    <property type="evidence" value="ECO:0007669"/>
    <property type="project" value="InterPro"/>
</dbReference>
<keyword evidence="5" id="KW-0677">Repeat</keyword>
<reference evidence="15" key="1">
    <citation type="journal article" date="2014" name="Nat. Commun.">
        <title>The rainbow trout genome provides novel insights into evolution after whole-genome duplication in vertebrates.</title>
        <authorList>
            <person name="Berthelot C."/>
            <person name="Brunet F."/>
            <person name="Chalopin D."/>
            <person name="Juanchich A."/>
            <person name="Bernard M."/>
            <person name="Noel B."/>
            <person name="Bento P."/>
            <person name="Da Silva C."/>
            <person name="Labadie K."/>
            <person name="Alberti A."/>
            <person name="Aury J.M."/>
            <person name="Louis A."/>
            <person name="Dehais P."/>
            <person name="Bardou P."/>
            <person name="Montfort J."/>
            <person name="Klopp C."/>
            <person name="Cabau C."/>
            <person name="Gaspin C."/>
            <person name="Thorgaard G.H."/>
            <person name="Boussaha M."/>
            <person name="Quillet E."/>
            <person name="Guyomard R."/>
            <person name="Galiana D."/>
            <person name="Bobe J."/>
            <person name="Volff J.N."/>
            <person name="Genet C."/>
            <person name="Wincker P."/>
            <person name="Jaillon O."/>
            <person name="Roest Crollius H."/>
            <person name="Guiguen Y."/>
        </authorList>
    </citation>
    <scope>NUCLEOTIDE SEQUENCE [LARGE SCALE GENOMIC DNA]</scope>
</reference>
<dbReference type="PANTHER" id="PTHR46532">
    <property type="entry name" value="MALE FERTILITY FACTOR KL5"/>
    <property type="match status" value="1"/>
</dbReference>
<keyword evidence="9" id="KW-0175">Coiled coil</keyword>
<keyword evidence="3" id="KW-0963">Cytoplasm</keyword>